<keyword evidence="1" id="KW-0812">Transmembrane</keyword>
<reference evidence="2 3" key="1">
    <citation type="submission" date="2015-01" db="EMBL/GenBank/DDBJ databases">
        <title>Genome sequence of bacillus megaterium Q3.</title>
        <authorList>
            <person name="Wang Y."/>
            <person name="Luo K."/>
            <person name="Bai L."/>
            <person name="Luo F."/>
        </authorList>
    </citation>
    <scope>NUCLEOTIDE SEQUENCE [LARGE SCALE GENOMIC DNA]</scope>
    <source>
        <strain evidence="2 3">Q3</strain>
    </source>
</reference>
<proteinExistence type="predicted"/>
<feature type="transmembrane region" description="Helical" evidence="1">
    <location>
        <begin position="52"/>
        <end position="70"/>
    </location>
</feature>
<evidence type="ECO:0000256" key="1">
    <source>
        <dbReference type="SAM" id="Phobius"/>
    </source>
</evidence>
<organism evidence="2 3">
    <name type="scientific">Priestia megaterium Q3</name>
    <dbReference type="NCBI Taxonomy" id="1452722"/>
    <lineage>
        <taxon>Bacteria</taxon>
        <taxon>Bacillati</taxon>
        <taxon>Bacillota</taxon>
        <taxon>Bacilli</taxon>
        <taxon>Bacillales</taxon>
        <taxon>Bacillaceae</taxon>
        <taxon>Priestia</taxon>
    </lineage>
</organism>
<evidence type="ECO:0000313" key="3">
    <source>
        <dbReference type="Proteomes" id="UP000036410"/>
    </source>
</evidence>
<gene>
    <name evidence="2" type="ORF">AS52_01808</name>
</gene>
<dbReference type="Proteomes" id="UP000036410">
    <property type="component" value="Chromosome"/>
</dbReference>
<protein>
    <submittedName>
        <fullName evidence="2">Uncharacterized protein</fullName>
    </submittedName>
</protein>
<feature type="transmembrane region" description="Helical" evidence="1">
    <location>
        <begin position="7"/>
        <end position="26"/>
    </location>
</feature>
<dbReference type="AlphaFoldDB" id="A0A806U442"/>
<dbReference type="EMBL" id="CP010586">
    <property type="protein sequence ID" value="AKP76773.1"/>
    <property type="molecule type" value="Genomic_DNA"/>
</dbReference>
<evidence type="ECO:0000313" key="2">
    <source>
        <dbReference type="EMBL" id="AKP76773.1"/>
    </source>
</evidence>
<name>A0A806U442_PRIMG</name>
<keyword evidence="1" id="KW-0472">Membrane</keyword>
<keyword evidence="1" id="KW-1133">Transmembrane helix</keyword>
<sequence>MFILVRNSLILAIGFYLSAIFLPEVLHINETVSKYLMVILAGLLILRSRNKWWFNMVSVILGLVIFLIFLEMTLL</sequence>
<accession>A0A806U442</accession>